<sequence>MNGKNKWIIYGIGISLLLGGCMDMDKANDNGQKETSKEMEKQLVSVQDYKGEGYSLPNGEKMDEMAESHKDEVESAVKRFFKENYQTDIKVHNIVGNEDGATVFVESVGRLHYYTYAIVPIDRDTEKIRGDKVFSEEGQVEDRIKGGLYRLIFEDEFNKLDSYLEDLVSEGEVVGKTQESLQNVGGTGYMTPYYFLSTFMNDESIKPVYDLFVKDPEADIEDLKDAYIESSFSPENLLINIRLFMKDEEASPDEEVFNRVADDIERIEGLPKGSYSLYLNDNKVYKDSFTGEKENSLSRGHGNYIVRN</sequence>
<dbReference type="AlphaFoldDB" id="A0A3A1R0M7"/>
<reference evidence="1 2" key="1">
    <citation type="submission" date="2018-09" db="EMBL/GenBank/DDBJ databases">
        <title>Bacillus saliacetes sp. nov., isolated from Thai shrimp paste (Ka-pi).</title>
        <authorList>
            <person name="Daroonpunt R."/>
            <person name="Tanasupawat S."/>
            <person name="Yiamsombut S."/>
        </authorList>
    </citation>
    <scope>NUCLEOTIDE SEQUENCE [LARGE SCALE GENOMIC DNA]</scope>
    <source>
        <strain evidence="1 2">SKP7-4</strain>
    </source>
</reference>
<evidence type="ECO:0000313" key="1">
    <source>
        <dbReference type="EMBL" id="RIW32533.1"/>
    </source>
</evidence>
<evidence type="ECO:0000313" key="2">
    <source>
        <dbReference type="Proteomes" id="UP000265801"/>
    </source>
</evidence>
<comment type="caution">
    <text evidence="1">The sequence shown here is derived from an EMBL/GenBank/DDBJ whole genome shotgun (WGS) entry which is preliminary data.</text>
</comment>
<organism evidence="1 2">
    <name type="scientific">Bacillus salacetis</name>
    <dbReference type="NCBI Taxonomy" id="2315464"/>
    <lineage>
        <taxon>Bacteria</taxon>
        <taxon>Bacillati</taxon>
        <taxon>Bacillota</taxon>
        <taxon>Bacilli</taxon>
        <taxon>Bacillales</taxon>
        <taxon>Bacillaceae</taxon>
        <taxon>Bacillus</taxon>
    </lineage>
</organism>
<dbReference type="Pfam" id="PF07901">
    <property type="entry name" value="DUF1672"/>
    <property type="match status" value="1"/>
</dbReference>
<dbReference type="OrthoDB" id="2360336at2"/>
<protein>
    <submittedName>
        <fullName evidence="1">DUF1672 family protein</fullName>
    </submittedName>
</protein>
<keyword evidence="2" id="KW-1185">Reference proteome</keyword>
<dbReference type="RefSeq" id="WP_119547376.1">
    <property type="nucleotide sequence ID" value="NZ_QXIR01000017.1"/>
</dbReference>
<dbReference type="PROSITE" id="PS51257">
    <property type="entry name" value="PROKAR_LIPOPROTEIN"/>
    <property type="match status" value="1"/>
</dbReference>
<proteinExistence type="predicted"/>
<accession>A0A3A1R0M7</accession>
<dbReference type="Proteomes" id="UP000265801">
    <property type="component" value="Unassembled WGS sequence"/>
</dbReference>
<dbReference type="InterPro" id="IPR012873">
    <property type="entry name" value="DUF1672"/>
</dbReference>
<name>A0A3A1R0M7_9BACI</name>
<gene>
    <name evidence="1" type="ORF">D3H55_13180</name>
</gene>
<dbReference type="EMBL" id="QXIR01000017">
    <property type="protein sequence ID" value="RIW32533.1"/>
    <property type="molecule type" value="Genomic_DNA"/>
</dbReference>